<dbReference type="Pfam" id="PF22594">
    <property type="entry name" value="GTP-eEF1A_C"/>
    <property type="match status" value="1"/>
</dbReference>
<keyword evidence="5 10" id="KW-0251">Elongation factor</keyword>
<dbReference type="InterPro" id="IPR009001">
    <property type="entry name" value="Transl_elong_EF1A/Init_IF2_C"/>
</dbReference>
<dbReference type="SUPFAM" id="SSF50465">
    <property type="entry name" value="EF-Tu/eEF-1alpha/eIF2-gamma C-terminal domain"/>
    <property type="match status" value="1"/>
</dbReference>
<gene>
    <name evidence="10" type="primary">tuf</name>
    <name evidence="12" type="ORF">C482_18232</name>
</gene>
<dbReference type="NCBIfam" id="TIGR00231">
    <property type="entry name" value="small_GTP"/>
    <property type="match status" value="1"/>
</dbReference>
<dbReference type="Gene3D" id="3.40.50.300">
    <property type="entry name" value="P-loop containing nucleotide triphosphate hydrolases"/>
    <property type="match status" value="1"/>
</dbReference>
<dbReference type="FunFam" id="2.40.30.10:FF:000005">
    <property type="entry name" value="Elongation factor 1-alpha"/>
    <property type="match status" value="1"/>
</dbReference>
<protein>
    <recommendedName>
        <fullName evidence="10">Elongation factor 1-alpha</fullName>
        <shortName evidence="10">EF-1-alpha</shortName>
        <ecNumber evidence="10">3.6.5.3</ecNumber>
    </recommendedName>
    <alternativeName>
        <fullName evidence="10">Elongation factor Tu</fullName>
        <shortName evidence="10">EF-Tu</shortName>
    </alternativeName>
</protein>
<dbReference type="SUPFAM" id="SSF52540">
    <property type="entry name" value="P-loop containing nucleoside triphosphate hydrolases"/>
    <property type="match status" value="1"/>
</dbReference>
<comment type="catalytic activity">
    <reaction evidence="10">
        <text>GTP + H2O = GDP + phosphate + H(+)</text>
        <dbReference type="Rhea" id="RHEA:19669"/>
        <dbReference type="ChEBI" id="CHEBI:15377"/>
        <dbReference type="ChEBI" id="CHEBI:15378"/>
        <dbReference type="ChEBI" id="CHEBI:37565"/>
        <dbReference type="ChEBI" id="CHEBI:43474"/>
        <dbReference type="ChEBI" id="CHEBI:58189"/>
        <dbReference type="EC" id="3.6.5.3"/>
    </reaction>
</comment>
<evidence type="ECO:0000313" key="13">
    <source>
        <dbReference type="Proteomes" id="UP000011693"/>
    </source>
</evidence>
<dbReference type="AlphaFoldDB" id="M0AAB4"/>
<evidence type="ECO:0000256" key="10">
    <source>
        <dbReference type="HAMAP-Rule" id="MF_00118"/>
    </source>
</evidence>
<dbReference type="CDD" id="cd03705">
    <property type="entry name" value="EF1_alpha_III"/>
    <property type="match status" value="1"/>
</dbReference>
<evidence type="ECO:0000256" key="5">
    <source>
        <dbReference type="ARBA" id="ARBA00022768"/>
    </source>
</evidence>
<dbReference type="CDD" id="cd03693">
    <property type="entry name" value="EF1_alpha_II"/>
    <property type="match status" value="1"/>
</dbReference>
<dbReference type="Proteomes" id="UP000011693">
    <property type="component" value="Unassembled WGS sequence"/>
</dbReference>
<dbReference type="FunFam" id="2.40.30.10:FF:000003">
    <property type="entry name" value="Elongation factor 1-alpha"/>
    <property type="match status" value="1"/>
</dbReference>
<dbReference type="PROSITE" id="PS00301">
    <property type="entry name" value="G_TR_1"/>
    <property type="match status" value="1"/>
</dbReference>
<organism evidence="12 13">
    <name type="scientific">Natrialba chahannaoensis JCM 10990</name>
    <dbReference type="NCBI Taxonomy" id="1227492"/>
    <lineage>
        <taxon>Archaea</taxon>
        <taxon>Methanobacteriati</taxon>
        <taxon>Methanobacteriota</taxon>
        <taxon>Stenosarchaea group</taxon>
        <taxon>Halobacteria</taxon>
        <taxon>Halobacteriales</taxon>
        <taxon>Natrialbaceae</taxon>
        <taxon>Natrialba</taxon>
    </lineage>
</organism>
<dbReference type="InterPro" id="IPR031157">
    <property type="entry name" value="G_TR_CS"/>
</dbReference>
<dbReference type="NCBIfam" id="NF008969">
    <property type="entry name" value="PRK12317.1"/>
    <property type="match status" value="1"/>
</dbReference>
<comment type="caution">
    <text evidence="12">The sequence shown here is derived from an EMBL/GenBank/DDBJ whole genome shotgun (WGS) entry which is preliminary data.</text>
</comment>
<dbReference type="Pfam" id="PF03144">
    <property type="entry name" value="GTP_EFTU_D2"/>
    <property type="match status" value="1"/>
</dbReference>
<accession>M0AAB4</accession>
<proteinExistence type="inferred from homology"/>
<dbReference type="EMBL" id="AOIN01000096">
    <property type="protein sequence ID" value="ELY94273.1"/>
    <property type="molecule type" value="Genomic_DNA"/>
</dbReference>
<keyword evidence="2 10" id="KW-0963">Cytoplasm</keyword>
<dbReference type="PATRIC" id="fig|1227492.4.peg.3624"/>
<evidence type="ECO:0000259" key="11">
    <source>
        <dbReference type="PROSITE" id="PS51722"/>
    </source>
</evidence>
<dbReference type="InterPro" id="IPR050100">
    <property type="entry name" value="TRAFAC_GTPase_members"/>
</dbReference>
<evidence type="ECO:0000256" key="4">
    <source>
        <dbReference type="ARBA" id="ARBA00022741"/>
    </source>
</evidence>
<evidence type="ECO:0000256" key="7">
    <source>
        <dbReference type="ARBA" id="ARBA00022842"/>
    </source>
</evidence>
<dbReference type="CDD" id="cd01883">
    <property type="entry name" value="EF1_alpha"/>
    <property type="match status" value="1"/>
</dbReference>
<dbReference type="Gene3D" id="2.40.30.10">
    <property type="entry name" value="Translation factors"/>
    <property type="match status" value="2"/>
</dbReference>
<dbReference type="InterPro" id="IPR004539">
    <property type="entry name" value="Transl_elong_EF1A_euk/arc"/>
</dbReference>
<dbReference type="PANTHER" id="PTHR23115">
    <property type="entry name" value="TRANSLATION FACTOR"/>
    <property type="match status" value="1"/>
</dbReference>
<keyword evidence="9 10" id="KW-0342">GTP-binding</keyword>
<dbReference type="InterPro" id="IPR004161">
    <property type="entry name" value="EFTu-like_2"/>
</dbReference>
<dbReference type="NCBIfam" id="TIGR00483">
    <property type="entry name" value="EF-1_alpha"/>
    <property type="match status" value="1"/>
</dbReference>
<evidence type="ECO:0000256" key="8">
    <source>
        <dbReference type="ARBA" id="ARBA00022917"/>
    </source>
</evidence>
<dbReference type="STRING" id="1227492.C482_18232"/>
<reference evidence="12 13" key="1">
    <citation type="journal article" date="2014" name="PLoS Genet.">
        <title>Phylogenetically driven sequencing of extremely halophilic archaea reveals strategies for static and dynamic osmo-response.</title>
        <authorList>
            <person name="Becker E.A."/>
            <person name="Seitzer P.M."/>
            <person name="Tritt A."/>
            <person name="Larsen D."/>
            <person name="Krusor M."/>
            <person name="Yao A.I."/>
            <person name="Wu D."/>
            <person name="Madern D."/>
            <person name="Eisen J.A."/>
            <person name="Darling A.E."/>
            <person name="Facciotti M.T."/>
        </authorList>
    </citation>
    <scope>NUCLEOTIDE SEQUENCE [LARGE SCALE GENOMIC DNA]</scope>
    <source>
        <strain evidence="12 13">JCM 10990</strain>
    </source>
</reference>
<keyword evidence="8 10" id="KW-0648">Protein biosynthesis</keyword>
<evidence type="ECO:0000256" key="3">
    <source>
        <dbReference type="ARBA" id="ARBA00022723"/>
    </source>
</evidence>
<dbReference type="PRINTS" id="PR00315">
    <property type="entry name" value="ELONGATNFCT"/>
</dbReference>
<keyword evidence="3 10" id="KW-0479">Metal-binding</keyword>
<keyword evidence="7 10" id="KW-0460">Magnesium</keyword>
<comment type="function">
    <text evidence="10">GTP hydrolase that promotes the GTP-dependent binding of aminoacyl-tRNA to the A-site of ribosomes during protein biosynthesis.</text>
</comment>
<dbReference type="PROSITE" id="PS51722">
    <property type="entry name" value="G_TR_2"/>
    <property type="match status" value="1"/>
</dbReference>
<comment type="subcellular location">
    <subcellularLocation>
        <location evidence="1 10">Cytoplasm</location>
    </subcellularLocation>
</comment>
<feature type="domain" description="Tr-type G" evidence="11">
    <location>
        <begin position="3"/>
        <end position="219"/>
    </location>
</feature>
<evidence type="ECO:0000256" key="6">
    <source>
        <dbReference type="ARBA" id="ARBA00022801"/>
    </source>
</evidence>
<dbReference type="GO" id="GO:0003924">
    <property type="term" value="F:GTPase activity"/>
    <property type="evidence" value="ECO:0007669"/>
    <property type="project" value="UniProtKB-UniRule"/>
</dbReference>
<dbReference type="InterPro" id="IPR000795">
    <property type="entry name" value="T_Tr_GTP-bd_dom"/>
</dbReference>
<evidence type="ECO:0000313" key="12">
    <source>
        <dbReference type="EMBL" id="ELY94273.1"/>
    </source>
</evidence>
<keyword evidence="6 10" id="KW-0378">Hydrolase</keyword>
<dbReference type="InterPro" id="IPR005225">
    <property type="entry name" value="Small_GTP-bd"/>
</dbReference>
<dbReference type="GO" id="GO:0005737">
    <property type="term" value="C:cytoplasm"/>
    <property type="evidence" value="ECO:0007669"/>
    <property type="project" value="UniProtKB-SubCell"/>
</dbReference>
<name>M0AAB4_9EURY</name>
<feature type="binding site" evidence="10">
    <location>
        <position position="19"/>
    </location>
    <ligand>
        <name>Mg(2+)</name>
        <dbReference type="ChEBI" id="CHEBI:18420"/>
    </ligand>
</feature>
<dbReference type="RefSeq" id="WP_006169166.1">
    <property type="nucleotide sequence ID" value="NZ_AOIN01000096.1"/>
</dbReference>
<feature type="binding site" evidence="10">
    <location>
        <begin position="144"/>
        <end position="147"/>
    </location>
    <ligand>
        <name>GTP</name>
        <dbReference type="ChEBI" id="CHEBI:37565"/>
    </ligand>
</feature>
<dbReference type="EC" id="3.6.5.3" evidence="10"/>
<dbReference type="InterPro" id="IPR027417">
    <property type="entry name" value="P-loop_NTPase"/>
</dbReference>
<sequence length="420" mass="45694">MSERHQNLAVIGHVDHGKSTLVGRLLYETGSVPEHVIEQHREEAEEKGKGGFEFAYVMDNLAEERERGVTIDIAHQEFTTDEYDFTIVDCPGHRDFVKNMITGASQADNAVLVVAADDGVAPQTQEHVFLARTLGIDELIIGVNKMDVVDYKESTYDDVVEEVTQLLKQVQFNTDDASFIPISAFEGDNIADASDNTSWYSEETLLEALNDLPEPQPPTDAPLRLPIQDVYTISGIGTVPVGRIETGVMNIGDDVSFQPSDVGGEVKTIEMHHEEVPKAEPGDNVGFNVRGIGKDDIRRGDVCGPADEPPSVAETFQAQVVVMQHPSVITAGYTPVFHAHTSQVACTIESIDKKMDPSSGEVAEENPDFIQSGDAAVVTIRPQKPLSIEPSSEIPELGSFAIRDMGQTIAAGKVLDVNEK</sequence>
<dbReference type="HAMAP" id="MF_00118_A">
    <property type="entry name" value="EF_Tu_A"/>
    <property type="match status" value="1"/>
</dbReference>
<comment type="similarity">
    <text evidence="10">Belongs to the TRAFAC class translation factor GTPase superfamily. Classic translation factor GTPase family. EF-Tu/EF-1A subfamily.</text>
</comment>
<dbReference type="Pfam" id="PF00009">
    <property type="entry name" value="GTP_EFTU"/>
    <property type="match status" value="1"/>
</dbReference>
<dbReference type="SUPFAM" id="SSF50447">
    <property type="entry name" value="Translation proteins"/>
    <property type="match status" value="1"/>
</dbReference>
<keyword evidence="4 10" id="KW-0547">Nucleotide-binding</keyword>
<feature type="binding site" evidence="10">
    <location>
        <begin position="89"/>
        <end position="93"/>
    </location>
    <ligand>
        <name>GTP</name>
        <dbReference type="ChEBI" id="CHEBI:37565"/>
    </ligand>
</feature>
<evidence type="ECO:0000256" key="9">
    <source>
        <dbReference type="ARBA" id="ARBA00023134"/>
    </source>
</evidence>
<evidence type="ECO:0000256" key="2">
    <source>
        <dbReference type="ARBA" id="ARBA00022490"/>
    </source>
</evidence>
<keyword evidence="13" id="KW-1185">Reference proteome</keyword>
<dbReference type="InterPro" id="IPR009000">
    <property type="entry name" value="Transl_B-barrel_sf"/>
</dbReference>
<dbReference type="GO" id="GO:0000287">
    <property type="term" value="F:magnesium ion binding"/>
    <property type="evidence" value="ECO:0007669"/>
    <property type="project" value="UniProtKB-UniRule"/>
</dbReference>
<evidence type="ECO:0000256" key="1">
    <source>
        <dbReference type="ARBA" id="ARBA00004496"/>
    </source>
</evidence>
<dbReference type="OrthoDB" id="371718at2157"/>
<dbReference type="GO" id="GO:0003746">
    <property type="term" value="F:translation elongation factor activity"/>
    <property type="evidence" value="ECO:0007669"/>
    <property type="project" value="UniProtKB-UniRule"/>
</dbReference>
<dbReference type="GO" id="GO:0005525">
    <property type="term" value="F:GTP binding"/>
    <property type="evidence" value="ECO:0007669"/>
    <property type="project" value="UniProtKB-UniRule"/>
</dbReference>
<feature type="binding site" evidence="10">
    <location>
        <begin position="12"/>
        <end position="19"/>
    </location>
    <ligand>
        <name>GTP</name>
        <dbReference type="ChEBI" id="CHEBI:37565"/>
    </ligand>
</feature>
<dbReference type="InterPro" id="IPR054696">
    <property type="entry name" value="GTP-eEF1A_C"/>
</dbReference>